<evidence type="ECO:0000256" key="4">
    <source>
        <dbReference type="ARBA" id="ARBA00015102"/>
    </source>
</evidence>
<protein>
    <recommendedName>
        <fullName evidence="4">Copper-exporting P-type ATPase</fullName>
        <ecNumber evidence="3">7.2.2.8</ecNumber>
    </recommendedName>
    <alternativeName>
        <fullName evidence="20">Copper-exporting P-type ATPase A</fullName>
    </alternativeName>
    <alternativeName>
        <fullName evidence="21">Cu(+)-exporting ATPase</fullName>
    </alternativeName>
</protein>
<evidence type="ECO:0000256" key="18">
    <source>
        <dbReference type="ARBA" id="ARBA00023065"/>
    </source>
</evidence>
<evidence type="ECO:0000256" key="23">
    <source>
        <dbReference type="RuleBase" id="RU362081"/>
    </source>
</evidence>
<keyword evidence="17" id="KW-0186">Copper</keyword>
<dbReference type="RefSeq" id="WP_161258212.1">
    <property type="nucleotide sequence ID" value="NZ_WXEY01000008.1"/>
</dbReference>
<dbReference type="InterPro" id="IPR001757">
    <property type="entry name" value="P_typ_ATPase"/>
</dbReference>
<dbReference type="SFLD" id="SFLDF00027">
    <property type="entry name" value="p-type_atpase"/>
    <property type="match status" value="1"/>
</dbReference>
<keyword evidence="16 23" id="KW-1133">Transmembrane helix</keyword>
<dbReference type="PROSITE" id="PS00154">
    <property type="entry name" value="ATPASE_E1_E2"/>
    <property type="match status" value="1"/>
</dbReference>
<dbReference type="InterPro" id="IPR006121">
    <property type="entry name" value="HMA_dom"/>
</dbReference>
<dbReference type="CDD" id="cd02094">
    <property type="entry name" value="P-type_ATPase_Cu-like"/>
    <property type="match status" value="1"/>
</dbReference>
<comment type="similarity">
    <text evidence="2 23">Belongs to the cation transport ATPase (P-type) (TC 3.A.3) family. Type IB subfamily.</text>
</comment>
<dbReference type="CDD" id="cd00371">
    <property type="entry name" value="HMA"/>
    <property type="match status" value="2"/>
</dbReference>
<sequence>MTDSSGGDNAAVAKVTLPVSGMTCAACSSRVERGLRKLPGVTACNVNLSMEKATVEYDASATGVDRFVQKIADLGYTVPAERIELALGGMSCAACANRIERKLNRLPGVINASVNLATEKAVVEFYSGEVEAGDLIGAVVALGFQARLAEAVESADSEQEARQQQLRRQWLLFGASATLSLPMLLVMIGEMTGLSLPAWLIAKQTQFLLATPVQFGAGWSFYRGAWKALKNGGANMDVLVALGTSAAYFYSVYFTFFSPAAHHTYHVYYETSSILITLILLGKTLEAVAKGRTSEAIKKLMGLQAKTARVIRGGRELDIPVEAVLAGDLVVVRPGEKIPVDGVVEEGASAVDESMLTGESLPVDKQSGDTVIGATLNKQGSFKFRATKVGRDTALAQIVRVVEEAQGSKAPIQRLADTISGYFVPVVVSLAVITFFIWYFAVAPENFTRALLNFTAVLVIACPCALGLATPTSIMVGTGKGAEKGILFKGGEHLENAHKVTAVILDKTGTITKGKPELTDLIGLGGWAGREAELLTIAGRVEKPSEHPLAEAIVKKASESGSPIKDPERFQAIPGHGVIATVDGRKALLGTRRLMAEQGLSYQEHETLLERLENEGKTAMLLALDSQVIAAIAVADTVKESSAQAIAELKAMGIQVWMITGDNRRTAESIAQKTGVDHVIAEVLPEDKAREVQKRKEEGHVVAMVGDGINDAPALAMADVGMAIGTGADVAMEAADITLMSGDLRAIAAAIRLSRATMANIRQNLFWAMIYNSLGIPVAAAGLLSPVIAGGAMAFSSVSVVMNALRLRRFEPYRPEQP</sequence>
<keyword evidence="7" id="KW-0597">Phosphoprotein</keyword>
<dbReference type="InterPro" id="IPR023299">
    <property type="entry name" value="ATPase_P-typ_cyto_dom_N"/>
</dbReference>
<dbReference type="Gene3D" id="3.30.70.100">
    <property type="match status" value="2"/>
</dbReference>
<evidence type="ECO:0000313" key="25">
    <source>
        <dbReference type="EMBL" id="MZP29909.1"/>
    </source>
</evidence>
<dbReference type="Proteomes" id="UP000463470">
    <property type="component" value="Unassembled WGS sequence"/>
</dbReference>
<dbReference type="InterPro" id="IPR018303">
    <property type="entry name" value="ATPase_P-typ_P_site"/>
</dbReference>
<dbReference type="NCBIfam" id="TIGR01525">
    <property type="entry name" value="ATPase-IB_hvy"/>
    <property type="match status" value="1"/>
</dbReference>
<evidence type="ECO:0000256" key="5">
    <source>
        <dbReference type="ARBA" id="ARBA00022448"/>
    </source>
</evidence>
<dbReference type="InterPro" id="IPR023298">
    <property type="entry name" value="ATPase_P-typ_TM_dom_sf"/>
</dbReference>
<dbReference type="PRINTS" id="PR00119">
    <property type="entry name" value="CATATPASE"/>
</dbReference>
<dbReference type="AlphaFoldDB" id="A0A845L421"/>
<dbReference type="Pfam" id="PF00403">
    <property type="entry name" value="HMA"/>
    <property type="match status" value="2"/>
</dbReference>
<comment type="subcellular location">
    <subcellularLocation>
        <location evidence="1">Cell membrane</location>
        <topology evidence="1">Multi-pass membrane protein</topology>
    </subcellularLocation>
</comment>
<name>A0A845L421_9FIRM</name>
<keyword evidence="6 23" id="KW-1003">Cell membrane</keyword>
<evidence type="ECO:0000313" key="26">
    <source>
        <dbReference type="Proteomes" id="UP000463470"/>
    </source>
</evidence>
<evidence type="ECO:0000256" key="22">
    <source>
        <dbReference type="ARBA" id="ARBA00049289"/>
    </source>
</evidence>
<keyword evidence="5" id="KW-0813">Transport</keyword>
<dbReference type="FunFam" id="3.40.50.1000:FF:000144">
    <property type="entry name" value="copper-transporting ATPase 1 isoform X2"/>
    <property type="match status" value="1"/>
</dbReference>
<feature type="transmembrane region" description="Helical" evidence="23">
    <location>
        <begin position="170"/>
        <end position="188"/>
    </location>
</feature>
<feature type="transmembrane region" description="Helical" evidence="23">
    <location>
        <begin position="268"/>
        <end position="289"/>
    </location>
</feature>
<dbReference type="SUPFAM" id="SSF81653">
    <property type="entry name" value="Calcium ATPase, transduction domain A"/>
    <property type="match status" value="1"/>
</dbReference>
<dbReference type="SFLD" id="SFLDG00002">
    <property type="entry name" value="C1.7:_P-type_atpase_like"/>
    <property type="match status" value="1"/>
</dbReference>
<dbReference type="InterPro" id="IPR006122">
    <property type="entry name" value="HMA_Cu_ion-bd"/>
</dbReference>
<keyword evidence="9 23" id="KW-0479">Metal-binding</keyword>
<keyword evidence="14" id="KW-0460">Magnesium</keyword>
<comment type="catalytic activity">
    <reaction evidence="22">
        <text>Cu(+)(in) + ATP + H2O = Cu(+)(out) + ADP + phosphate + H(+)</text>
        <dbReference type="Rhea" id="RHEA:25792"/>
        <dbReference type="ChEBI" id="CHEBI:15377"/>
        <dbReference type="ChEBI" id="CHEBI:15378"/>
        <dbReference type="ChEBI" id="CHEBI:30616"/>
        <dbReference type="ChEBI" id="CHEBI:43474"/>
        <dbReference type="ChEBI" id="CHEBI:49552"/>
        <dbReference type="ChEBI" id="CHEBI:456216"/>
        <dbReference type="EC" id="7.2.2.8"/>
    </reaction>
</comment>
<feature type="transmembrane region" description="Helical" evidence="23">
    <location>
        <begin position="787"/>
        <end position="805"/>
    </location>
</feature>
<keyword evidence="18" id="KW-0406">Ion transport</keyword>
<dbReference type="SUPFAM" id="SSF81665">
    <property type="entry name" value="Calcium ATPase, transmembrane domain M"/>
    <property type="match status" value="1"/>
</dbReference>
<dbReference type="InterPro" id="IPR059000">
    <property type="entry name" value="ATPase_P-type_domA"/>
</dbReference>
<dbReference type="PROSITE" id="PS01047">
    <property type="entry name" value="HMA_1"/>
    <property type="match status" value="2"/>
</dbReference>
<feature type="transmembrane region" description="Helical" evidence="23">
    <location>
        <begin position="208"/>
        <end position="226"/>
    </location>
</feature>
<gene>
    <name evidence="25" type="ORF">GTO91_09360</name>
</gene>
<feature type="domain" description="HMA" evidence="24">
    <location>
        <begin position="81"/>
        <end position="147"/>
    </location>
</feature>
<reference evidence="25 26" key="1">
    <citation type="submission" date="2020-01" db="EMBL/GenBank/DDBJ databases">
        <title>Whole-genome sequence of Heliobacterium undosum DSM 13378.</title>
        <authorList>
            <person name="Kyndt J.A."/>
            <person name="Meyer T.E."/>
        </authorList>
    </citation>
    <scope>NUCLEOTIDE SEQUENCE [LARGE SCALE GENOMIC DNA]</scope>
    <source>
        <strain evidence="25 26">DSM 13378</strain>
    </source>
</reference>
<evidence type="ECO:0000256" key="11">
    <source>
        <dbReference type="ARBA" id="ARBA00022741"/>
    </source>
</evidence>
<dbReference type="Gene3D" id="3.40.50.1000">
    <property type="entry name" value="HAD superfamily/HAD-like"/>
    <property type="match status" value="1"/>
</dbReference>
<dbReference type="InterPro" id="IPR044492">
    <property type="entry name" value="P_typ_ATPase_HD_dom"/>
</dbReference>
<dbReference type="SFLD" id="SFLDS00003">
    <property type="entry name" value="Haloacid_Dehalogenase"/>
    <property type="match status" value="1"/>
</dbReference>
<evidence type="ECO:0000256" key="21">
    <source>
        <dbReference type="ARBA" id="ARBA00033239"/>
    </source>
</evidence>
<evidence type="ECO:0000256" key="16">
    <source>
        <dbReference type="ARBA" id="ARBA00022989"/>
    </source>
</evidence>
<dbReference type="PRINTS" id="PR00942">
    <property type="entry name" value="CUATPASEI"/>
</dbReference>
<feature type="domain" description="HMA" evidence="24">
    <location>
        <begin position="13"/>
        <end position="79"/>
    </location>
</feature>
<comment type="caution">
    <text evidence="25">The sequence shown here is derived from an EMBL/GenBank/DDBJ whole genome shotgun (WGS) entry which is preliminary data.</text>
</comment>
<dbReference type="PANTHER" id="PTHR43520">
    <property type="entry name" value="ATP7, ISOFORM B"/>
    <property type="match status" value="1"/>
</dbReference>
<keyword evidence="8 23" id="KW-0812">Transmembrane</keyword>
<dbReference type="GO" id="GO:0005507">
    <property type="term" value="F:copper ion binding"/>
    <property type="evidence" value="ECO:0007669"/>
    <property type="project" value="InterPro"/>
</dbReference>
<dbReference type="OrthoDB" id="9760364at2"/>
<evidence type="ECO:0000256" key="6">
    <source>
        <dbReference type="ARBA" id="ARBA00022475"/>
    </source>
</evidence>
<dbReference type="GO" id="GO:0005524">
    <property type="term" value="F:ATP binding"/>
    <property type="evidence" value="ECO:0007669"/>
    <property type="project" value="UniProtKB-UniRule"/>
</dbReference>
<dbReference type="InterPro" id="IPR017969">
    <property type="entry name" value="Heavy-metal-associated_CS"/>
</dbReference>
<dbReference type="GO" id="GO:0055070">
    <property type="term" value="P:copper ion homeostasis"/>
    <property type="evidence" value="ECO:0007669"/>
    <property type="project" value="TreeGrafter"/>
</dbReference>
<feature type="transmembrane region" description="Helical" evidence="23">
    <location>
        <begin position="238"/>
        <end position="256"/>
    </location>
</feature>
<evidence type="ECO:0000256" key="10">
    <source>
        <dbReference type="ARBA" id="ARBA00022737"/>
    </source>
</evidence>
<keyword evidence="10" id="KW-0677">Repeat</keyword>
<keyword evidence="15" id="KW-1278">Translocase</keyword>
<dbReference type="GO" id="GO:0140581">
    <property type="term" value="F:P-type monovalent copper transporter activity"/>
    <property type="evidence" value="ECO:0007669"/>
    <property type="project" value="UniProtKB-EC"/>
</dbReference>
<dbReference type="InterPro" id="IPR008250">
    <property type="entry name" value="ATPase_P-typ_transduc_dom_A_sf"/>
</dbReference>
<feature type="transmembrane region" description="Helical" evidence="23">
    <location>
        <begin position="764"/>
        <end position="781"/>
    </location>
</feature>
<dbReference type="GO" id="GO:0016887">
    <property type="term" value="F:ATP hydrolysis activity"/>
    <property type="evidence" value="ECO:0007669"/>
    <property type="project" value="InterPro"/>
</dbReference>
<evidence type="ECO:0000256" key="1">
    <source>
        <dbReference type="ARBA" id="ARBA00004651"/>
    </source>
</evidence>
<evidence type="ECO:0000256" key="3">
    <source>
        <dbReference type="ARBA" id="ARBA00012517"/>
    </source>
</evidence>
<dbReference type="EC" id="7.2.2.8" evidence="3"/>
<evidence type="ECO:0000256" key="12">
    <source>
        <dbReference type="ARBA" id="ARBA00022796"/>
    </source>
</evidence>
<keyword evidence="12" id="KW-0187">Copper transport</keyword>
<dbReference type="InterPro" id="IPR027256">
    <property type="entry name" value="P-typ_ATPase_IB"/>
</dbReference>
<dbReference type="InterPro" id="IPR023214">
    <property type="entry name" value="HAD_sf"/>
</dbReference>
<evidence type="ECO:0000256" key="17">
    <source>
        <dbReference type="ARBA" id="ARBA00023008"/>
    </source>
</evidence>
<dbReference type="Pfam" id="PF00122">
    <property type="entry name" value="E1-E2_ATPase"/>
    <property type="match status" value="1"/>
</dbReference>
<dbReference type="PROSITE" id="PS50846">
    <property type="entry name" value="HMA_2"/>
    <property type="match status" value="2"/>
</dbReference>
<dbReference type="NCBIfam" id="TIGR01511">
    <property type="entry name" value="ATPase-IB1_Cu"/>
    <property type="match status" value="1"/>
</dbReference>
<dbReference type="EMBL" id="WXEY01000008">
    <property type="protein sequence ID" value="MZP29909.1"/>
    <property type="molecule type" value="Genomic_DNA"/>
</dbReference>
<dbReference type="SUPFAM" id="SSF55008">
    <property type="entry name" value="HMA, heavy metal-associated domain"/>
    <property type="match status" value="2"/>
</dbReference>
<evidence type="ECO:0000256" key="8">
    <source>
        <dbReference type="ARBA" id="ARBA00022692"/>
    </source>
</evidence>
<proteinExistence type="inferred from homology"/>
<keyword evidence="13 23" id="KW-0067">ATP-binding</keyword>
<evidence type="ECO:0000256" key="2">
    <source>
        <dbReference type="ARBA" id="ARBA00006024"/>
    </source>
</evidence>
<feature type="transmembrane region" description="Helical" evidence="23">
    <location>
        <begin position="447"/>
        <end position="470"/>
    </location>
</feature>
<dbReference type="GO" id="GO:0043682">
    <property type="term" value="F:P-type divalent copper transporter activity"/>
    <property type="evidence" value="ECO:0007669"/>
    <property type="project" value="TreeGrafter"/>
</dbReference>
<evidence type="ECO:0000259" key="24">
    <source>
        <dbReference type="PROSITE" id="PS50846"/>
    </source>
</evidence>
<dbReference type="GO" id="GO:0005886">
    <property type="term" value="C:plasma membrane"/>
    <property type="evidence" value="ECO:0007669"/>
    <property type="project" value="UniProtKB-SubCell"/>
</dbReference>
<dbReference type="InterPro" id="IPR036163">
    <property type="entry name" value="HMA_dom_sf"/>
</dbReference>
<dbReference type="SUPFAM" id="SSF56784">
    <property type="entry name" value="HAD-like"/>
    <property type="match status" value="1"/>
</dbReference>
<dbReference type="Gene3D" id="2.70.150.10">
    <property type="entry name" value="Calcium-transporting ATPase, cytoplasmic transduction domain A"/>
    <property type="match status" value="1"/>
</dbReference>
<dbReference type="PANTHER" id="PTHR43520:SF8">
    <property type="entry name" value="P-TYPE CU(+) TRANSPORTER"/>
    <property type="match status" value="1"/>
</dbReference>
<evidence type="ECO:0000256" key="14">
    <source>
        <dbReference type="ARBA" id="ARBA00022842"/>
    </source>
</evidence>
<dbReference type="Gene3D" id="3.40.1110.10">
    <property type="entry name" value="Calcium-transporting ATPase, cytoplasmic domain N"/>
    <property type="match status" value="1"/>
</dbReference>
<keyword evidence="26" id="KW-1185">Reference proteome</keyword>
<dbReference type="NCBIfam" id="TIGR01494">
    <property type="entry name" value="ATPase_P-type"/>
    <property type="match status" value="1"/>
</dbReference>
<evidence type="ECO:0000256" key="20">
    <source>
        <dbReference type="ARBA" id="ARBA00029719"/>
    </source>
</evidence>
<organism evidence="25 26">
    <name type="scientific">Heliomicrobium undosum</name>
    <dbReference type="NCBI Taxonomy" id="121734"/>
    <lineage>
        <taxon>Bacteria</taxon>
        <taxon>Bacillati</taxon>
        <taxon>Bacillota</taxon>
        <taxon>Clostridia</taxon>
        <taxon>Eubacteriales</taxon>
        <taxon>Heliobacteriaceae</taxon>
        <taxon>Heliomicrobium</taxon>
    </lineage>
</organism>
<evidence type="ECO:0000256" key="7">
    <source>
        <dbReference type="ARBA" id="ARBA00022553"/>
    </source>
</evidence>
<evidence type="ECO:0000256" key="9">
    <source>
        <dbReference type="ARBA" id="ARBA00022723"/>
    </source>
</evidence>
<dbReference type="NCBIfam" id="TIGR00003">
    <property type="entry name" value="copper ion binding protein"/>
    <property type="match status" value="2"/>
</dbReference>
<keyword evidence="11 23" id="KW-0547">Nucleotide-binding</keyword>
<dbReference type="Pfam" id="PF00702">
    <property type="entry name" value="Hydrolase"/>
    <property type="match status" value="1"/>
</dbReference>
<dbReference type="FunFam" id="2.70.150.10:FF:000002">
    <property type="entry name" value="Copper-transporting ATPase 1, putative"/>
    <property type="match status" value="1"/>
</dbReference>
<dbReference type="FunFam" id="3.30.70.100:FF:000005">
    <property type="entry name" value="Copper-exporting P-type ATPase A"/>
    <property type="match status" value="2"/>
</dbReference>
<feature type="transmembrane region" description="Helical" evidence="23">
    <location>
        <begin position="419"/>
        <end position="441"/>
    </location>
</feature>
<evidence type="ECO:0000256" key="13">
    <source>
        <dbReference type="ARBA" id="ARBA00022840"/>
    </source>
</evidence>
<accession>A0A845L421</accession>
<dbReference type="InterPro" id="IPR036412">
    <property type="entry name" value="HAD-like_sf"/>
</dbReference>
<evidence type="ECO:0000256" key="15">
    <source>
        <dbReference type="ARBA" id="ARBA00022967"/>
    </source>
</evidence>
<keyword evidence="19 23" id="KW-0472">Membrane</keyword>
<evidence type="ECO:0000256" key="19">
    <source>
        <dbReference type="ARBA" id="ARBA00023136"/>
    </source>
</evidence>